<dbReference type="GO" id="GO:0005524">
    <property type="term" value="F:ATP binding"/>
    <property type="evidence" value="ECO:0007669"/>
    <property type="project" value="UniProtKB-KW"/>
</dbReference>
<proteinExistence type="predicted"/>
<organism evidence="2 3">
    <name type="scientific">Candidatus Desulfatibia profunda</name>
    <dbReference type="NCBI Taxonomy" id="2841695"/>
    <lineage>
        <taxon>Bacteria</taxon>
        <taxon>Pseudomonadati</taxon>
        <taxon>Thermodesulfobacteriota</taxon>
        <taxon>Desulfobacteria</taxon>
        <taxon>Desulfobacterales</taxon>
        <taxon>Desulfobacterales incertae sedis</taxon>
        <taxon>Candidatus Desulfatibia</taxon>
    </lineage>
</organism>
<dbReference type="Proteomes" id="UP000603434">
    <property type="component" value="Unassembled WGS sequence"/>
</dbReference>
<dbReference type="GO" id="GO:0009035">
    <property type="term" value="F:type I site-specific deoxyribonuclease activity"/>
    <property type="evidence" value="ECO:0007669"/>
    <property type="project" value="UniProtKB-EC"/>
</dbReference>
<protein>
    <submittedName>
        <fullName evidence="2">Restriction endonuclease subunit R</fullName>
    </submittedName>
</protein>
<name>A0A8J6TIN0_9BACT</name>
<evidence type="ECO:0000259" key="1">
    <source>
        <dbReference type="Pfam" id="PF04313"/>
    </source>
</evidence>
<dbReference type="AlphaFoldDB" id="A0A8J6TIN0"/>
<evidence type="ECO:0000313" key="2">
    <source>
        <dbReference type="EMBL" id="MBC8363350.1"/>
    </source>
</evidence>
<gene>
    <name evidence="2" type="ORF">H8E23_18375</name>
</gene>
<reference evidence="2 3" key="1">
    <citation type="submission" date="2020-08" db="EMBL/GenBank/DDBJ databases">
        <title>Bridging the membrane lipid divide: bacteria of the FCB group superphylum have the potential to synthesize archaeal ether lipids.</title>
        <authorList>
            <person name="Villanueva L."/>
            <person name="Von Meijenfeldt F.A.B."/>
            <person name="Westbye A.B."/>
            <person name="Yadav S."/>
            <person name="Hopmans E.C."/>
            <person name="Dutilh B.E."/>
            <person name="Sinninghe Damste J.S."/>
        </authorList>
    </citation>
    <scope>NUCLEOTIDE SEQUENCE [LARGE SCALE GENOMIC DNA]</scope>
    <source>
        <strain evidence="2">NIOZ-UU30</strain>
    </source>
</reference>
<sequence length="139" mass="15766">MEEQAPFGKPDYELPSYLEKVQSQLPALHLLMQMGWQYLTPEETVQLRSGRLGSTILEPILVNHIRRHCCYEFKGATHPFTENAIQNAVQALKGFRATGATHQNEQAYDLLCLGTSVPQTVEGDTKSFTIDFIDWKNPE</sequence>
<evidence type="ECO:0000313" key="3">
    <source>
        <dbReference type="Proteomes" id="UP000603434"/>
    </source>
</evidence>
<dbReference type="GO" id="GO:0003677">
    <property type="term" value="F:DNA binding"/>
    <property type="evidence" value="ECO:0007669"/>
    <property type="project" value="UniProtKB-KW"/>
</dbReference>
<feature type="non-terminal residue" evidence="2">
    <location>
        <position position="139"/>
    </location>
</feature>
<dbReference type="InterPro" id="IPR007409">
    <property type="entry name" value="Restrct_endonuc_type1_HsdR_N"/>
</dbReference>
<keyword evidence="2" id="KW-0255">Endonuclease</keyword>
<keyword evidence="2" id="KW-0378">Hydrolase</keyword>
<dbReference type="GO" id="GO:0009307">
    <property type="term" value="P:DNA restriction-modification system"/>
    <property type="evidence" value="ECO:0007669"/>
    <property type="project" value="UniProtKB-KW"/>
</dbReference>
<dbReference type="Pfam" id="PF04313">
    <property type="entry name" value="HSDR_N"/>
    <property type="match status" value="1"/>
</dbReference>
<feature type="domain" description="Restriction endonuclease type I HsdR N-terminal" evidence="1">
    <location>
        <begin position="17"/>
        <end position="139"/>
    </location>
</feature>
<accession>A0A8J6TIN0</accession>
<comment type="caution">
    <text evidence="2">The sequence shown here is derived from an EMBL/GenBank/DDBJ whole genome shotgun (WGS) entry which is preliminary data.</text>
</comment>
<keyword evidence="2" id="KW-0540">Nuclease</keyword>
<dbReference type="EMBL" id="JACNJH010000290">
    <property type="protein sequence ID" value="MBC8363350.1"/>
    <property type="molecule type" value="Genomic_DNA"/>
</dbReference>